<proteinExistence type="predicted"/>
<name>A0AA88GZ32_NAELO</name>
<feature type="region of interest" description="Disordered" evidence="1">
    <location>
        <begin position="1"/>
        <end position="41"/>
    </location>
</feature>
<feature type="compositionally biased region" description="Polar residues" evidence="1">
    <location>
        <begin position="217"/>
        <end position="226"/>
    </location>
</feature>
<comment type="caution">
    <text evidence="2">The sequence shown here is derived from an EMBL/GenBank/DDBJ whole genome shotgun (WGS) entry which is preliminary data.</text>
</comment>
<sequence>MGNKHSQGKRNHGGEYLKRSSSQTPRSMSSNQHSLEKSRHSSLANLKQLLRGNSKENLKQVFKMAETMNNDATIVVTAHPMTTFGDYDSGRDKKVPQQNACSNNHHIPATRSRSSALINAILIKKLEEGKYQQPPIKSPETPHTETARQLMFHDVGLFGFDPRSPTPEVARTPIKKQSAILTGDLEARELNKFMELSAIPFDDDHLMLHSQTAFTPTESNMISSGRSIMEDDGDEHNEYAPASKEDTPKSSKRAPYVTDLSSDDLINTFVLPSPILAFDPNKQRKLQPKDNKEIYDIPILNIDTNIDITVKDQLTEKHQETVVESNDAPSTQSALDLGPTIPTEICILHKEDDFEILPHDLNRMEPTKGQITATATTMKKLPSLKPVPFNTPQPYNGGYMSPSPLHRAAATNSSPFGSHTVGQSSEESVSSNSDASSSTVSSVYATPKTPTSNDNKENSTKEDPIFTNMAVITNNGAKFLPKPTKEVSSRTNHRDHAAATKVATKINQHSSSKKANKSPLGDISNKYNNYIR</sequence>
<dbReference type="EMBL" id="PYSW02000002">
    <property type="protein sequence ID" value="KAG2393575.1"/>
    <property type="molecule type" value="Genomic_DNA"/>
</dbReference>
<reference evidence="2 3" key="1">
    <citation type="journal article" date="2018" name="BMC Genomics">
        <title>The genome of Naegleria lovaniensis, the basis for a comparative approach to unravel pathogenicity factors of the human pathogenic amoeba N. fowleri.</title>
        <authorList>
            <person name="Liechti N."/>
            <person name="Schurch N."/>
            <person name="Bruggmann R."/>
            <person name="Wittwer M."/>
        </authorList>
    </citation>
    <scope>NUCLEOTIDE SEQUENCE [LARGE SCALE GENOMIC DNA]</scope>
    <source>
        <strain evidence="2 3">ATCC 30569</strain>
    </source>
</reference>
<dbReference type="GeneID" id="68099560"/>
<feature type="region of interest" description="Disordered" evidence="1">
    <location>
        <begin position="376"/>
        <end position="466"/>
    </location>
</feature>
<dbReference type="RefSeq" id="XP_044555469.1">
    <property type="nucleotide sequence ID" value="XM_044697041.1"/>
</dbReference>
<evidence type="ECO:0000313" key="3">
    <source>
        <dbReference type="Proteomes" id="UP000816034"/>
    </source>
</evidence>
<feature type="compositionally biased region" description="Basic residues" evidence="1">
    <location>
        <begin position="1"/>
        <end position="11"/>
    </location>
</feature>
<evidence type="ECO:0000256" key="1">
    <source>
        <dbReference type="SAM" id="MobiDB-lite"/>
    </source>
</evidence>
<dbReference type="Proteomes" id="UP000816034">
    <property type="component" value="Unassembled WGS sequence"/>
</dbReference>
<evidence type="ECO:0000313" key="2">
    <source>
        <dbReference type="EMBL" id="KAG2393575.1"/>
    </source>
</evidence>
<feature type="compositionally biased region" description="Basic and acidic residues" evidence="1">
    <location>
        <begin position="454"/>
        <end position="464"/>
    </location>
</feature>
<keyword evidence="3" id="KW-1185">Reference proteome</keyword>
<gene>
    <name evidence="2" type="ORF">C9374_007106</name>
</gene>
<feature type="compositionally biased region" description="Low complexity" evidence="1">
    <location>
        <begin position="424"/>
        <end position="443"/>
    </location>
</feature>
<feature type="region of interest" description="Disordered" evidence="1">
    <location>
        <begin position="217"/>
        <end position="255"/>
    </location>
</feature>
<feature type="compositionally biased region" description="Low complexity" evidence="1">
    <location>
        <begin position="20"/>
        <end position="30"/>
    </location>
</feature>
<dbReference type="AlphaFoldDB" id="A0AA88GZ32"/>
<organism evidence="2 3">
    <name type="scientific">Naegleria lovaniensis</name>
    <name type="common">Amoeba</name>
    <dbReference type="NCBI Taxonomy" id="51637"/>
    <lineage>
        <taxon>Eukaryota</taxon>
        <taxon>Discoba</taxon>
        <taxon>Heterolobosea</taxon>
        <taxon>Tetramitia</taxon>
        <taxon>Eutetramitia</taxon>
        <taxon>Vahlkampfiidae</taxon>
        <taxon>Naegleria</taxon>
    </lineage>
</organism>
<feature type="region of interest" description="Disordered" evidence="1">
    <location>
        <begin position="479"/>
        <end position="532"/>
    </location>
</feature>
<accession>A0AA88GZ32</accession>
<feature type="compositionally biased region" description="Polar residues" evidence="1">
    <location>
        <begin position="410"/>
        <end position="423"/>
    </location>
</feature>
<protein>
    <submittedName>
        <fullName evidence="2">Uncharacterized protein</fullName>
    </submittedName>
</protein>
<feature type="compositionally biased region" description="Basic and acidic residues" evidence="1">
    <location>
        <begin position="483"/>
        <end position="498"/>
    </location>
</feature>